<keyword evidence="2" id="KW-0813">Transport</keyword>
<reference evidence="6" key="1">
    <citation type="journal article" date="2023" name="Mol. Phylogenet. Evol.">
        <title>Genome-scale phylogeny and comparative genomics of the fungal order Sordariales.</title>
        <authorList>
            <person name="Hensen N."/>
            <person name="Bonometti L."/>
            <person name="Westerberg I."/>
            <person name="Brannstrom I.O."/>
            <person name="Guillou S."/>
            <person name="Cros-Aarteil S."/>
            <person name="Calhoun S."/>
            <person name="Haridas S."/>
            <person name="Kuo A."/>
            <person name="Mondo S."/>
            <person name="Pangilinan J."/>
            <person name="Riley R."/>
            <person name="LaButti K."/>
            <person name="Andreopoulos B."/>
            <person name="Lipzen A."/>
            <person name="Chen C."/>
            <person name="Yan M."/>
            <person name="Daum C."/>
            <person name="Ng V."/>
            <person name="Clum A."/>
            <person name="Steindorff A."/>
            <person name="Ohm R.A."/>
            <person name="Martin F."/>
            <person name="Silar P."/>
            <person name="Natvig D.O."/>
            <person name="Lalanne C."/>
            <person name="Gautier V."/>
            <person name="Ament-Velasquez S.L."/>
            <person name="Kruys A."/>
            <person name="Hutchinson M.I."/>
            <person name="Powell A.J."/>
            <person name="Barry K."/>
            <person name="Miller A.N."/>
            <person name="Grigoriev I.V."/>
            <person name="Debuchy R."/>
            <person name="Gladieux P."/>
            <person name="Hiltunen Thoren M."/>
            <person name="Johannesson H."/>
        </authorList>
    </citation>
    <scope>NUCLEOTIDE SEQUENCE</scope>
    <source>
        <strain evidence="6">CBS 955.72</strain>
    </source>
</reference>
<evidence type="ECO:0000256" key="1">
    <source>
        <dbReference type="ARBA" id="ARBA00004141"/>
    </source>
</evidence>
<dbReference type="PANTHER" id="PTHR43791">
    <property type="entry name" value="PERMEASE-RELATED"/>
    <property type="match status" value="1"/>
</dbReference>
<dbReference type="InterPro" id="IPR036259">
    <property type="entry name" value="MFS_trans_sf"/>
</dbReference>
<dbReference type="EMBL" id="JAUIQD010000006">
    <property type="protein sequence ID" value="KAK3347180.1"/>
    <property type="molecule type" value="Genomic_DNA"/>
</dbReference>
<dbReference type="Proteomes" id="UP001275084">
    <property type="component" value="Unassembled WGS sequence"/>
</dbReference>
<dbReference type="AlphaFoldDB" id="A0AAJ0MBE3"/>
<evidence type="ECO:0000313" key="7">
    <source>
        <dbReference type="Proteomes" id="UP001275084"/>
    </source>
</evidence>
<comment type="subcellular location">
    <subcellularLocation>
        <location evidence="1">Membrane</location>
        <topology evidence="1">Multi-pass membrane protein</topology>
    </subcellularLocation>
</comment>
<gene>
    <name evidence="6" type="ORF">B0T25DRAFT_572257</name>
</gene>
<dbReference type="PANTHER" id="PTHR43791:SF48">
    <property type="entry name" value="TRANSPORTER, PUTATIVE (AFU_ORTHOLOGUE AFUA_4G01000)-RELATED"/>
    <property type="match status" value="1"/>
</dbReference>
<organism evidence="6 7">
    <name type="scientific">Lasiosphaeria hispida</name>
    <dbReference type="NCBI Taxonomy" id="260671"/>
    <lineage>
        <taxon>Eukaryota</taxon>
        <taxon>Fungi</taxon>
        <taxon>Dikarya</taxon>
        <taxon>Ascomycota</taxon>
        <taxon>Pezizomycotina</taxon>
        <taxon>Sordariomycetes</taxon>
        <taxon>Sordariomycetidae</taxon>
        <taxon>Sordariales</taxon>
        <taxon>Lasiosphaeriaceae</taxon>
        <taxon>Lasiosphaeria</taxon>
    </lineage>
</organism>
<evidence type="ECO:0008006" key="8">
    <source>
        <dbReference type="Google" id="ProtNLM"/>
    </source>
</evidence>
<comment type="caution">
    <text evidence="6">The sequence shown here is derived from an EMBL/GenBank/DDBJ whole genome shotgun (WGS) entry which is preliminary data.</text>
</comment>
<accession>A0AAJ0MBE3</accession>
<evidence type="ECO:0000313" key="6">
    <source>
        <dbReference type="EMBL" id="KAK3347180.1"/>
    </source>
</evidence>
<reference evidence="6" key="2">
    <citation type="submission" date="2023-06" db="EMBL/GenBank/DDBJ databases">
        <authorList>
            <consortium name="Lawrence Berkeley National Laboratory"/>
            <person name="Haridas S."/>
            <person name="Hensen N."/>
            <person name="Bonometti L."/>
            <person name="Westerberg I."/>
            <person name="Brannstrom I.O."/>
            <person name="Guillou S."/>
            <person name="Cros-Aarteil S."/>
            <person name="Calhoun S."/>
            <person name="Kuo A."/>
            <person name="Mondo S."/>
            <person name="Pangilinan J."/>
            <person name="Riley R."/>
            <person name="Labutti K."/>
            <person name="Andreopoulos B."/>
            <person name="Lipzen A."/>
            <person name="Chen C."/>
            <person name="Yanf M."/>
            <person name="Daum C."/>
            <person name="Ng V."/>
            <person name="Clum A."/>
            <person name="Steindorff A."/>
            <person name="Ohm R."/>
            <person name="Martin F."/>
            <person name="Silar P."/>
            <person name="Natvig D."/>
            <person name="Lalanne C."/>
            <person name="Gautier V."/>
            <person name="Ament-Velasquez S.L."/>
            <person name="Kruys A."/>
            <person name="Hutchinson M.I."/>
            <person name="Powell A.J."/>
            <person name="Barry K."/>
            <person name="Miller A.N."/>
            <person name="Grigoriev I.V."/>
            <person name="Debuchy R."/>
            <person name="Gladieux P."/>
            <person name="Thoren M.H."/>
            <person name="Johannesson H."/>
        </authorList>
    </citation>
    <scope>NUCLEOTIDE SEQUENCE</scope>
    <source>
        <strain evidence="6">CBS 955.72</strain>
    </source>
</reference>
<dbReference type="SUPFAM" id="SSF103473">
    <property type="entry name" value="MFS general substrate transporter"/>
    <property type="match status" value="1"/>
</dbReference>
<keyword evidence="5" id="KW-0472">Membrane</keyword>
<proteinExistence type="predicted"/>
<sequence>MAAADFGDWSVTGVPQGCGSKVQLLLPAICTIYDRHQIAMIGCAPMVMVEYSIFLGTTNPTARYSATFLVTSSLYALGPITNAQVSANVISDTSRASAIGLNVMMGNIGGMVSTWSFLPSDAPSYPICNGLKRRRRLEPCMGPEEALSTNVTDSMANFNREVAKGVVLDETGAMPQADVLQV</sequence>
<name>A0AAJ0MBE3_9PEZI</name>
<evidence type="ECO:0000256" key="2">
    <source>
        <dbReference type="ARBA" id="ARBA00022448"/>
    </source>
</evidence>
<keyword evidence="7" id="KW-1185">Reference proteome</keyword>
<evidence type="ECO:0000256" key="4">
    <source>
        <dbReference type="ARBA" id="ARBA00022989"/>
    </source>
</evidence>
<keyword evidence="4" id="KW-1133">Transmembrane helix</keyword>
<protein>
    <recommendedName>
        <fullName evidence="8">Major facilitator superfamily (MFS) profile domain-containing protein</fullName>
    </recommendedName>
</protein>
<keyword evidence="3" id="KW-0812">Transmembrane</keyword>
<dbReference type="GO" id="GO:0022857">
    <property type="term" value="F:transmembrane transporter activity"/>
    <property type="evidence" value="ECO:0007669"/>
    <property type="project" value="TreeGrafter"/>
</dbReference>
<dbReference type="GO" id="GO:0016020">
    <property type="term" value="C:membrane"/>
    <property type="evidence" value="ECO:0007669"/>
    <property type="project" value="UniProtKB-SubCell"/>
</dbReference>
<evidence type="ECO:0000256" key="5">
    <source>
        <dbReference type="ARBA" id="ARBA00023136"/>
    </source>
</evidence>
<evidence type="ECO:0000256" key="3">
    <source>
        <dbReference type="ARBA" id="ARBA00022692"/>
    </source>
</evidence>